<dbReference type="GO" id="GO:0015031">
    <property type="term" value="P:protein transport"/>
    <property type="evidence" value="ECO:0007669"/>
    <property type="project" value="UniProtKB-UniRule"/>
</dbReference>
<organism evidence="13 14">
    <name type="scientific">Symmachiella dynata</name>
    <dbReference type="NCBI Taxonomy" id="2527995"/>
    <lineage>
        <taxon>Bacteria</taxon>
        <taxon>Pseudomonadati</taxon>
        <taxon>Planctomycetota</taxon>
        <taxon>Planctomycetia</taxon>
        <taxon>Planctomycetales</taxon>
        <taxon>Planctomycetaceae</taxon>
        <taxon>Symmachiella</taxon>
    </lineage>
</organism>
<protein>
    <recommendedName>
        <fullName evidence="4 9">Trigger factor</fullName>
        <shortName evidence="9">TF</shortName>
        <ecNumber evidence="3 9">5.2.1.8</ecNumber>
    </recommendedName>
    <alternativeName>
        <fullName evidence="8 9">PPIase</fullName>
    </alternativeName>
</protein>
<dbReference type="RefSeq" id="WP_145374440.1">
    <property type="nucleotide sequence ID" value="NZ_CP036276.1"/>
</dbReference>
<keyword evidence="9" id="KW-0963">Cytoplasm</keyword>
<dbReference type="SUPFAM" id="SSF54534">
    <property type="entry name" value="FKBP-like"/>
    <property type="match status" value="1"/>
</dbReference>
<dbReference type="KEGG" id="sdyn:Mal52_08450"/>
<dbReference type="GO" id="GO:0043335">
    <property type="term" value="P:protein unfolding"/>
    <property type="evidence" value="ECO:0007669"/>
    <property type="project" value="TreeGrafter"/>
</dbReference>
<gene>
    <name evidence="9 13" type="primary">tig</name>
    <name evidence="13" type="ORF">Mal52_08450</name>
</gene>
<dbReference type="Gene3D" id="3.30.70.1050">
    <property type="entry name" value="Trigger factor ribosome-binding domain"/>
    <property type="match status" value="1"/>
</dbReference>
<dbReference type="Pfam" id="PF05697">
    <property type="entry name" value="Trigger_N"/>
    <property type="match status" value="1"/>
</dbReference>
<proteinExistence type="inferred from homology"/>
<dbReference type="Pfam" id="PF05698">
    <property type="entry name" value="Trigger_C"/>
    <property type="match status" value="1"/>
</dbReference>
<evidence type="ECO:0000259" key="11">
    <source>
        <dbReference type="Pfam" id="PF05697"/>
    </source>
</evidence>
<feature type="domain" description="Trigger factor C-terminal" evidence="12">
    <location>
        <begin position="295"/>
        <end position="449"/>
    </location>
</feature>
<dbReference type="GO" id="GO:0051083">
    <property type="term" value="P:'de novo' cotranslational protein folding"/>
    <property type="evidence" value="ECO:0007669"/>
    <property type="project" value="TreeGrafter"/>
</dbReference>
<dbReference type="EC" id="5.2.1.8" evidence="3 9"/>
<evidence type="ECO:0000256" key="4">
    <source>
        <dbReference type="ARBA" id="ARBA00016902"/>
    </source>
</evidence>
<feature type="region of interest" description="Disordered" evidence="10">
    <location>
        <begin position="1"/>
        <end position="25"/>
    </location>
</feature>
<evidence type="ECO:0000256" key="1">
    <source>
        <dbReference type="ARBA" id="ARBA00000971"/>
    </source>
</evidence>
<keyword evidence="6 9" id="KW-0143">Chaperone</keyword>
<dbReference type="PANTHER" id="PTHR30560">
    <property type="entry name" value="TRIGGER FACTOR CHAPERONE AND PEPTIDYL-PROLYL CIS/TRANS ISOMERASE"/>
    <property type="match status" value="1"/>
</dbReference>
<dbReference type="InterPro" id="IPR008881">
    <property type="entry name" value="Trigger_fac_ribosome-bd_bac"/>
</dbReference>
<sequence>MSENEATTTDETAEDAGVAENDAPAKMELKVEIKDIGPCKKHVHVIVPRKDIDDVHDAAVSELVGNAQVPGFRPGRVPRDLIQKRFRKELGDQVREKLLMESLEQISEEHELDAINEPNLNIENIEVPEEGDFEYEFDVEVRPEFDLPEYNGLKIDKPVREITDEDVEAYQLQFLSQHGELETHKGPAEKGQYVEASFSFTHKDEVLGRFNHQTVQLKPTLGFHDAELEGFDELMEGVSADDSREAEVTISSEAANVDLRGETVQVTIKVHEVKTLNLPELDKEFLGSIGVDSEEDLQKQIREMLERQAKFDERQAARTQVLEKITESANWELPESLVMRQVDNALRREILEMQQAGFTQSEIRARENELRQNAVTTTRQALKEHFVLDRIAVKEEIETQPVDVDMEIAMMAMQQGENPRRLRARLEKSGMIENLTAQIRERKAIEFVLSTAEFNEIPSEADRENDIEAVDFAVCGAGTPSEESATDDDAESDDE</sequence>
<dbReference type="InterPro" id="IPR046357">
    <property type="entry name" value="PPIase_dom_sf"/>
</dbReference>
<dbReference type="HAMAP" id="MF_00303">
    <property type="entry name" value="Trigger_factor_Tig"/>
    <property type="match status" value="1"/>
</dbReference>
<keyword evidence="5 9" id="KW-0697">Rotamase</keyword>
<evidence type="ECO:0000313" key="14">
    <source>
        <dbReference type="Proteomes" id="UP000319383"/>
    </source>
</evidence>
<accession>A0A517ZIS7</accession>
<dbReference type="GO" id="GO:0051301">
    <property type="term" value="P:cell division"/>
    <property type="evidence" value="ECO:0007669"/>
    <property type="project" value="UniProtKB-KW"/>
</dbReference>
<dbReference type="GO" id="GO:0043022">
    <property type="term" value="F:ribosome binding"/>
    <property type="evidence" value="ECO:0007669"/>
    <property type="project" value="TreeGrafter"/>
</dbReference>
<keyword evidence="7 9" id="KW-0413">Isomerase</keyword>
<name>A0A517ZIS7_9PLAN</name>
<dbReference type="SUPFAM" id="SSF102735">
    <property type="entry name" value="Trigger factor ribosome-binding domain"/>
    <property type="match status" value="1"/>
</dbReference>
<evidence type="ECO:0000256" key="10">
    <source>
        <dbReference type="SAM" id="MobiDB-lite"/>
    </source>
</evidence>
<keyword evidence="9" id="KW-0131">Cell cycle</keyword>
<dbReference type="NCBIfam" id="TIGR00115">
    <property type="entry name" value="tig"/>
    <property type="match status" value="1"/>
</dbReference>
<comment type="similarity">
    <text evidence="2 9">Belongs to the FKBP-type PPIase family. Tig subfamily.</text>
</comment>
<evidence type="ECO:0000256" key="7">
    <source>
        <dbReference type="ARBA" id="ARBA00023235"/>
    </source>
</evidence>
<evidence type="ECO:0000256" key="3">
    <source>
        <dbReference type="ARBA" id="ARBA00013194"/>
    </source>
</evidence>
<dbReference type="InterPro" id="IPR036611">
    <property type="entry name" value="Trigger_fac_ribosome-bd_sf"/>
</dbReference>
<evidence type="ECO:0000313" key="13">
    <source>
        <dbReference type="EMBL" id="QDU42385.1"/>
    </source>
</evidence>
<comment type="function">
    <text evidence="9">Involved in protein export. Acts as a chaperone by maintaining the newly synthesized protein in an open conformation. Functions as a peptidyl-prolyl cis-trans isomerase.</text>
</comment>
<comment type="subcellular location">
    <subcellularLocation>
        <location evidence="9">Cytoplasm</location>
    </subcellularLocation>
    <text evidence="9">About half TF is bound to the ribosome near the polypeptide exit tunnel while the other half is free in the cytoplasm.</text>
</comment>
<evidence type="ECO:0000259" key="12">
    <source>
        <dbReference type="Pfam" id="PF05698"/>
    </source>
</evidence>
<dbReference type="InterPro" id="IPR008880">
    <property type="entry name" value="Trigger_fac_C"/>
</dbReference>
<feature type="domain" description="Trigger factor ribosome-binding bacterial" evidence="11">
    <location>
        <begin position="30"/>
        <end position="169"/>
    </location>
</feature>
<dbReference type="PANTHER" id="PTHR30560:SF3">
    <property type="entry name" value="TRIGGER FACTOR-LIKE PROTEIN TIG, CHLOROPLASTIC"/>
    <property type="match status" value="1"/>
</dbReference>
<dbReference type="Gene3D" id="1.10.3120.10">
    <property type="entry name" value="Trigger factor, C-terminal domain"/>
    <property type="match status" value="1"/>
</dbReference>
<feature type="compositionally biased region" description="Acidic residues" evidence="10">
    <location>
        <begin position="484"/>
        <end position="495"/>
    </location>
</feature>
<evidence type="ECO:0000256" key="5">
    <source>
        <dbReference type="ARBA" id="ARBA00023110"/>
    </source>
</evidence>
<dbReference type="EMBL" id="CP036276">
    <property type="protein sequence ID" value="QDU42385.1"/>
    <property type="molecule type" value="Genomic_DNA"/>
</dbReference>
<dbReference type="InterPro" id="IPR037041">
    <property type="entry name" value="Trigger_fac_C_sf"/>
</dbReference>
<dbReference type="InterPro" id="IPR027304">
    <property type="entry name" value="Trigger_fact/SurA_dom_sf"/>
</dbReference>
<comment type="domain">
    <text evidence="9">Consists of 3 domains; the N-terminus binds the ribosome, the middle domain has PPIase activity, while the C-terminus has intrinsic chaperone activity on its own.</text>
</comment>
<keyword evidence="9" id="KW-0132">Cell division</keyword>
<dbReference type="AlphaFoldDB" id="A0A517ZIS7"/>
<comment type="catalytic activity">
    <reaction evidence="1 9">
        <text>[protein]-peptidylproline (omega=180) = [protein]-peptidylproline (omega=0)</text>
        <dbReference type="Rhea" id="RHEA:16237"/>
        <dbReference type="Rhea" id="RHEA-COMP:10747"/>
        <dbReference type="Rhea" id="RHEA-COMP:10748"/>
        <dbReference type="ChEBI" id="CHEBI:83833"/>
        <dbReference type="ChEBI" id="CHEBI:83834"/>
        <dbReference type="EC" id="5.2.1.8"/>
    </reaction>
</comment>
<dbReference type="Gene3D" id="3.10.50.40">
    <property type="match status" value="1"/>
</dbReference>
<evidence type="ECO:0000256" key="6">
    <source>
        <dbReference type="ARBA" id="ARBA00023186"/>
    </source>
</evidence>
<dbReference type="SUPFAM" id="SSF109998">
    <property type="entry name" value="Triger factor/SurA peptide-binding domain-like"/>
    <property type="match status" value="1"/>
</dbReference>
<dbReference type="GO" id="GO:0044183">
    <property type="term" value="F:protein folding chaperone"/>
    <property type="evidence" value="ECO:0007669"/>
    <property type="project" value="TreeGrafter"/>
</dbReference>
<feature type="compositionally biased region" description="Low complexity" evidence="10">
    <location>
        <begin position="1"/>
        <end position="20"/>
    </location>
</feature>
<evidence type="ECO:0000256" key="2">
    <source>
        <dbReference type="ARBA" id="ARBA00005464"/>
    </source>
</evidence>
<dbReference type="Proteomes" id="UP000319383">
    <property type="component" value="Chromosome"/>
</dbReference>
<evidence type="ECO:0000256" key="9">
    <source>
        <dbReference type="HAMAP-Rule" id="MF_00303"/>
    </source>
</evidence>
<dbReference type="InterPro" id="IPR005215">
    <property type="entry name" value="Trig_fac"/>
</dbReference>
<reference evidence="13 14" key="1">
    <citation type="submission" date="2019-02" db="EMBL/GenBank/DDBJ databases">
        <title>Deep-cultivation of Planctomycetes and their phenomic and genomic characterization uncovers novel biology.</title>
        <authorList>
            <person name="Wiegand S."/>
            <person name="Jogler M."/>
            <person name="Boedeker C."/>
            <person name="Pinto D."/>
            <person name="Vollmers J."/>
            <person name="Rivas-Marin E."/>
            <person name="Kohn T."/>
            <person name="Peeters S.H."/>
            <person name="Heuer A."/>
            <person name="Rast P."/>
            <person name="Oberbeckmann S."/>
            <person name="Bunk B."/>
            <person name="Jeske O."/>
            <person name="Meyerdierks A."/>
            <person name="Storesund J.E."/>
            <person name="Kallscheuer N."/>
            <person name="Luecker S."/>
            <person name="Lage O.M."/>
            <person name="Pohl T."/>
            <person name="Merkel B.J."/>
            <person name="Hornburger P."/>
            <person name="Mueller R.-W."/>
            <person name="Bruemmer F."/>
            <person name="Labrenz M."/>
            <person name="Spormann A.M."/>
            <person name="Op den Camp H."/>
            <person name="Overmann J."/>
            <person name="Amann R."/>
            <person name="Jetten M.S.M."/>
            <person name="Mascher T."/>
            <person name="Medema M.H."/>
            <person name="Devos D.P."/>
            <person name="Kaster A.-K."/>
            <person name="Ovreas L."/>
            <person name="Rohde M."/>
            <person name="Galperin M.Y."/>
            <person name="Jogler C."/>
        </authorList>
    </citation>
    <scope>NUCLEOTIDE SEQUENCE [LARGE SCALE GENOMIC DNA]</scope>
    <source>
        <strain evidence="13 14">Mal52</strain>
    </source>
</reference>
<dbReference type="PIRSF" id="PIRSF003095">
    <property type="entry name" value="Trigger_factor"/>
    <property type="match status" value="1"/>
</dbReference>
<feature type="region of interest" description="Disordered" evidence="10">
    <location>
        <begin position="475"/>
        <end position="495"/>
    </location>
</feature>
<dbReference type="GO" id="GO:0003755">
    <property type="term" value="F:peptidyl-prolyl cis-trans isomerase activity"/>
    <property type="evidence" value="ECO:0007669"/>
    <property type="project" value="UniProtKB-UniRule"/>
</dbReference>
<keyword evidence="14" id="KW-1185">Reference proteome</keyword>
<evidence type="ECO:0000256" key="8">
    <source>
        <dbReference type="ARBA" id="ARBA00029986"/>
    </source>
</evidence>
<dbReference type="GO" id="GO:0005737">
    <property type="term" value="C:cytoplasm"/>
    <property type="evidence" value="ECO:0007669"/>
    <property type="project" value="UniProtKB-SubCell"/>
</dbReference>